<proteinExistence type="predicted"/>
<comment type="caution">
    <text evidence="1">The sequence shown here is derived from an EMBL/GenBank/DDBJ whole genome shotgun (WGS) entry which is preliminary data.</text>
</comment>
<evidence type="ECO:0000313" key="1">
    <source>
        <dbReference type="EMBL" id="KAG6952963.1"/>
    </source>
</evidence>
<dbReference type="VEuPathDB" id="FungiDB:PC110_g22589"/>
<dbReference type="AlphaFoldDB" id="A0A8T1U145"/>
<reference evidence="1" key="1">
    <citation type="submission" date="2021-01" db="EMBL/GenBank/DDBJ databases">
        <title>Phytophthora aleatoria, a newly-described species from Pinus radiata is distinct from Phytophthora cactorum isolates based on comparative genomics.</title>
        <authorList>
            <person name="Mcdougal R."/>
            <person name="Panda P."/>
            <person name="Williams N."/>
            <person name="Studholme D.J."/>
        </authorList>
    </citation>
    <scope>NUCLEOTIDE SEQUENCE</scope>
    <source>
        <strain evidence="1">NZFS 3830</strain>
    </source>
</reference>
<evidence type="ECO:0000313" key="2">
    <source>
        <dbReference type="Proteomes" id="UP000688947"/>
    </source>
</evidence>
<feature type="non-terminal residue" evidence="1">
    <location>
        <position position="114"/>
    </location>
</feature>
<dbReference type="EMBL" id="JAENGZ010000869">
    <property type="protein sequence ID" value="KAG6952963.1"/>
    <property type="molecule type" value="Genomic_DNA"/>
</dbReference>
<gene>
    <name evidence="1" type="ORF">JG687_00012681</name>
</gene>
<name>A0A8T1U145_9STRA</name>
<organism evidence="1 2">
    <name type="scientific">Phytophthora cactorum</name>
    <dbReference type="NCBI Taxonomy" id="29920"/>
    <lineage>
        <taxon>Eukaryota</taxon>
        <taxon>Sar</taxon>
        <taxon>Stramenopiles</taxon>
        <taxon>Oomycota</taxon>
        <taxon>Peronosporomycetes</taxon>
        <taxon>Peronosporales</taxon>
        <taxon>Peronosporaceae</taxon>
        <taxon>Phytophthora</taxon>
    </lineage>
</organism>
<accession>A0A8T1U145</accession>
<sequence>DFGSGSDDDEDENIEHGVKKQVCEDFNLSIETNEVMNYEFDFPDFNLDVNSSCHGDVDLDFELVDDTLLDLVCQHQLDEEAKETSKTQTFSANSLRGNATMYLEDVFDTCLEQN</sequence>
<dbReference type="Proteomes" id="UP000688947">
    <property type="component" value="Unassembled WGS sequence"/>
</dbReference>
<protein>
    <submittedName>
        <fullName evidence="1">Uncharacterized protein</fullName>
    </submittedName>
</protein>
<dbReference type="OrthoDB" id="10358736at2759"/>